<dbReference type="Gene3D" id="1.10.287.130">
    <property type="match status" value="1"/>
</dbReference>
<evidence type="ECO:0000256" key="2">
    <source>
        <dbReference type="ARBA" id="ARBA00012438"/>
    </source>
</evidence>
<dbReference type="PROSITE" id="PS50109">
    <property type="entry name" value="HIS_KIN"/>
    <property type="match status" value="1"/>
</dbReference>
<keyword evidence="8" id="KW-0812">Transmembrane</keyword>
<dbReference type="InterPro" id="IPR008207">
    <property type="entry name" value="Sig_transdc_His_kin_Hpt_dom"/>
</dbReference>
<dbReference type="FunFam" id="3.30.565.10:FF:000010">
    <property type="entry name" value="Sensor histidine kinase RcsC"/>
    <property type="match status" value="1"/>
</dbReference>
<dbReference type="InterPro" id="IPR005467">
    <property type="entry name" value="His_kinase_dom"/>
</dbReference>
<organism evidence="12 13">
    <name type="scientific">Cobetia amphilecti</name>
    <dbReference type="NCBI Taxonomy" id="1055104"/>
    <lineage>
        <taxon>Bacteria</taxon>
        <taxon>Pseudomonadati</taxon>
        <taxon>Pseudomonadota</taxon>
        <taxon>Gammaproteobacteria</taxon>
        <taxon>Oceanospirillales</taxon>
        <taxon>Halomonadaceae</taxon>
        <taxon>Cobetia</taxon>
    </lineage>
</organism>
<dbReference type="PANTHER" id="PTHR45339">
    <property type="entry name" value="HYBRID SIGNAL TRANSDUCTION HISTIDINE KINASE J"/>
    <property type="match status" value="1"/>
</dbReference>
<dbReference type="SUPFAM" id="SSF52172">
    <property type="entry name" value="CheY-like"/>
    <property type="match status" value="1"/>
</dbReference>
<dbReference type="Proteomes" id="UP001170481">
    <property type="component" value="Unassembled WGS sequence"/>
</dbReference>
<feature type="compositionally biased region" description="Basic and acidic residues" evidence="7">
    <location>
        <begin position="619"/>
        <end position="641"/>
    </location>
</feature>
<gene>
    <name evidence="12" type="ORF">Q4535_09375</name>
</gene>
<keyword evidence="12" id="KW-0067">ATP-binding</keyword>
<comment type="caution">
    <text evidence="12">The sequence shown here is derived from an EMBL/GenBank/DDBJ whole genome shotgun (WGS) entry which is preliminary data.</text>
</comment>
<feature type="modified residue" description="4-aspartylphosphate" evidence="6">
    <location>
        <position position="538"/>
    </location>
</feature>
<dbReference type="SUPFAM" id="SSF55874">
    <property type="entry name" value="ATPase domain of HSP90 chaperone/DNA topoisomerase II/histidine kinase"/>
    <property type="match status" value="1"/>
</dbReference>
<dbReference type="SUPFAM" id="SSF47226">
    <property type="entry name" value="Histidine-containing phosphotransfer domain, HPT domain"/>
    <property type="match status" value="1"/>
</dbReference>
<dbReference type="EC" id="2.7.13.3" evidence="2"/>
<feature type="domain" description="Response regulatory" evidence="10">
    <location>
        <begin position="487"/>
        <end position="609"/>
    </location>
</feature>
<evidence type="ECO:0000256" key="7">
    <source>
        <dbReference type="SAM" id="MobiDB-lite"/>
    </source>
</evidence>
<feature type="modified residue" description="Phosphohistidine" evidence="5">
    <location>
        <position position="749"/>
    </location>
</feature>
<dbReference type="Gene3D" id="3.40.50.2300">
    <property type="match status" value="1"/>
</dbReference>
<evidence type="ECO:0000256" key="8">
    <source>
        <dbReference type="SAM" id="Phobius"/>
    </source>
</evidence>
<evidence type="ECO:0000256" key="1">
    <source>
        <dbReference type="ARBA" id="ARBA00000085"/>
    </source>
</evidence>
<evidence type="ECO:0000256" key="4">
    <source>
        <dbReference type="ARBA" id="ARBA00023012"/>
    </source>
</evidence>
<evidence type="ECO:0000259" key="9">
    <source>
        <dbReference type="PROSITE" id="PS50109"/>
    </source>
</evidence>
<dbReference type="SMART" id="SM00387">
    <property type="entry name" value="HATPase_c"/>
    <property type="match status" value="1"/>
</dbReference>
<dbReference type="Pfam" id="PF00072">
    <property type="entry name" value="Response_reg"/>
    <property type="match status" value="1"/>
</dbReference>
<keyword evidence="3 6" id="KW-0597">Phosphoprotein</keyword>
<protein>
    <recommendedName>
        <fullName evidence="2">histidine kinase</fullName>
        <ecNumber evidence="2">2.7.13.3</ecNumber>
    </recommendedName>
</protein>
<dbReference type="AlphaFoldDB" id="A0AAP4TZ47"/>
<dbReference type="Gene3D" id="1.20.120.160">
    <property type="entry name" value="HPT domain"/>
    <property type="match status" value="1"/>
</dbReference>
<dbReference type="SMART" id="SM00388">
    <property type="entry name" value="HisKA"/>
    <property type="match status" value="1"/>
</dbReference>
<dbReference type="Pfam" id="PF01627">
    <property type="entry name" value="Hpt"/>
    <property type="match status" value="1"/>
</dbReference>
<evidence type="ECO:0000313" key="13">
    <source>
        <dbReference type="Proteomes" id="UP001170481"/>
    </source>
</evidence>
<reference evidence="12" key="1">
    <citation type="submission" date="2023-07" db="EMBL/GenBank/DDBJ databases">
        <title>Genome content predicts the carbon catabolic preferences of heterotrophic bacteria.</title>
        <authorList>
            <person name="Gralka M."/>
        </authorList>
    </citation>
    <scope>NUCLEOTIDE SEQUENCE</scope>
    <source>
        <strain evidence="12">C2R13</strain>
    </source>
</reference>
<feature type="domain" description="HPt" evidence="11">
    <location>
        <begin position="710"/>
        <end position="808"/>
    </location>
</feature>
<keyword evidence="12" id="KW-0547">Nucleotide-binding</keyword>
<dbReference type="Pfam" id="PF02518">
    <property type="entry name" value="HATPase_c"/>
    <property type="match status" value="1"/>
</dbReference>
<dbReference type="InterPro" id="IPR036097">
    <property type="entry name" value="HisK_dim/P_sf"/>
</dbReference>
<feature type="transmembrane region" description="Helical" evidence="8">
    <location>
        <begin position="12"/>
        <end position="32"/>
    </location>
</feature>
<keyword evidence="8" id="KW-0472">Membrane</keyword>
<dbReference type="PROSITE" id="PS50894">
    <property type="entry name" value="HPT"/>
    <property type="match status" value="1"/>
</dbReference>
<dbReference type="InterPro" id="IPR003661">
    <property type="entry name" value="HisK_dim/P_dom"/>
</dbReference>
<evidence type="ECO:0000259" key="10">
    <source>
        <dbReference type="PROSITE" id="PS50110"/>
    </source>
</evidence>
<dbReference type="Gene3D" id="3.30.565.10">
    <property type="entry name" value="Histidine kinase-like ATPase, C-terminal domain"/>
    <property type="match status" value="1"/>
</dbReference>
<evidence type="ECO:0000256" key="5">
    <source>
        <dbReference type="PROSITE-ProRule" id="PRU00110"/>
    </source>
</evidence>
<dbReference type="CDD" id="cd00082">
    <property type="entry name" value="HisKA"/>
    <property type="match status" value="1"/>
</dbReference>
<dbReference type="SMART" id="SM00448">
    <property type="entry name" value="REC"/>
    <property type="match status" value="1"/>
</dbReference>
<feature type="domain" description="Histidine kinase" evidence="9">
    <location>
        <begin position="245"/>
        <end position="466"/>
    </location>
</feature>
<proteinExistence type="predicted"/>
<dbReference type="GO" id="GO:0000155">
    <property type="term" value="F:phosphorelay sensor kinase activity"/>
    <property type="evidence" value="ECO:0007669"/>
    <property type="project" value="InterPro"/>
</dbReference>
<dbReference type="InterPro" id="IPR011006">
    <property type="entry name" value="CheY-like_superfamily"/>
</dbReference>
<dbReference type="CDD" id="cd17546">
    <property type="entry name" value="REC_hyHK_CKI1_RcsC-like"/>
    <property type="match status" value="1"/>
</dbReference>
<keyword evidence="8" id="KW-1133">Transmembrane helix</keyword>
<dbReference type="InterPro" id="IPR003594">
    <property type="entry name" value="HATPase_dom"/>
</dbReference>
<dbReference type="InterPro" id="IPR001789">
    <property type="entry name" value="Sig_transdc_resp-reg_receiver"/>
</dbReference>
<feature type="region of interest" description="Disordered" evidence="7">
    <location>
        <begin position="615"/>
        <end position="668"/>
    </location>
</feature>
<sequence>MNPLRSLHFRTAIAIAATLFFVSALVTGVLVYQRQQALEHKLRENLIWAVYQFDREVRELRMVVAEEQKTPTPPALMDDSELLLRLDILYSRVQLLQSGQLGSMLAGMPDLHAQLMAMLPRIEVLDSAIMDLASRQERDASLYVQILSRLASLQEQTGKLLLNINAEAAIQRTKERSELLNLYALALSLVLLMTLSGIVLVVALIVESRGRAYKTRKLEERTQELDGMVQLAQAASRAKSEFMAIMSHEIRTPLNGMVGVSDLIGEEVSTPRGQQYLTMLRQSAESLQAVINDVLDYSKIEAGKLELDQRCFSLPEFLDSLAAHYHRQTGSAGKGCSRIFLEERADDLPVWVKGDVNRLRQVLTNLLNNAFKFCPQGTIRLRASLEDGETLHFEVHDSGCGIAADQVNQLFAPFTQVDTSIARRHEGTGLGLAICKRLVEAMGGEIGVESHLGLGSRFWCRVPLPVLTAAEACPQQAVGDTPLPHASVLVVEDNEVNQSLARAMLEYLGQQVTVVEDGEQALEWLAQASNDVDLVFMDMQMPVLDGVETTRRWRQHESEQPASARLPIIAMTANVMQEDARRCIEAGMQGVLHKPFTRDDLHRVLQQYLVQAFDSQETESQRADSQKSDSQHKALEPDKPEASAGERTTVTQAPGDDGVSSSATEDQDAQIDAAPAFDVATDDSGARALPDAVPSLLQHATCQELLTTLSGEAYSRLLSNYLTRLEGRLDVMVTLLKQMDLTELKREAHSLKGASASLGCSGIASGAKALEEAVCSEDMTQVHQHVATLRSLSVPTRDSLLAEGYLFS</sequence>
<keyword evidence="4" id="KW-0902">Two-component regulatory system</keyword>
<dbReference type="SUPFAM" id="SSF47384">
    <property type="entry name" value="Homodimeric domain of signal transducing histidine kinase"/>
    <property type="match status" value="1"/>
</dbReference>
<evidence type="ECO:0000313" key="12">
    <source>
        <dbReference type="EMBL" id="MDO6672328.1"/>
    </source>
</evidence>
<dbReference type="EMBL" id="JAUORK010000010">
    <property type="protein sequence ID" value="MDO6672328.1"/>
    <property type="molecule type" value="Genomic_DNA"/>
</dbReference>
<evidence type="ECO:0000256" key="6">
    <source>
        <dbReference type="PROSITE-ProRule" id="PRU00169"/>
    </source>
</evidence>
<dbReference type="GO" id="GO:0005886">
    <property type="term" value="C:plasma membrane"/>
    <property type="evidence" value="ECO:0007669"/>
    <property type="project" value="UniProtKB-SubCell"/>
</dbReference>
<dbReference type="CDD" id="cd16922">
    <property type="entry name" value="HATPase_EvgS-ArcB-TorS-like"/>
    <property type="match status" value="1"/>
</dbReference>
<name>A0AAP4TZ47_9GAMM</name>
<evidence type="ECO:0000256" key="3">
    <source>
        <dbReference type="ARBA" id="ARBA00022553"/>
    </source>
</evidence>
<accession>A0AAP4TZ47</accession>
<dbReference type="GO" id="GO:0005524">
    <property type="term" value="F:ATP binding"/>
    <property type="evidence" value="ECO:0007669"/>
    <property type="project" value="UniProtKB-KW"/>
</dbReference>
<dbReference type="PANTHER" id="PTHR45339:SF5">
    <property type="entry name" value="HISTIDINE KINASE"/>
    <property type="match status" value="1"/>
</dbReference>
<feature type="transmembrane region" description="Helical" evidence="8">
    <location>
        <begin position="182"/>
        <end position="206"/>
    </location>
</feature>
<dbReference type="RefSeq" id="WP_303593978.1">
    <property type="nucleotide sequence ID" value="NZ_JAUORK010000010.1"/>
</dbReference>
<comment type="catalytic activity">
    <reaction evidence="1">
        <text>ATP + protein L-histidine = ADP + protein N-phospho-L-histidine.</text>
        <dbReference type="EC" id="2.7.13.3"/>
    </reaction>
</comment>
<dbReference type="InterPro" id="IPR036641">
    <property type="entry name" value="HPT_dom_sf"/>
</dbReference>
<dbReference type="InterPro" id="IPR004358">
    <property type="entry name" value="Sig_transdc_His_kin-like_C"/>
</dbReference>
<dbReference type="PROSITE" id="PS50110">
    <property type="entry name" value="RESPONSE_REGULATORY"/>
    <property type="match status" value="1"/>
</dbReference>
<dbReference type="Pfam" id="PF00512">
    <property type="entry name" value="HisKA"/>
    <property type="match status" value="1"/>
</dbReference>
<dbReference type="InterPro" id="IPR036890">
    <property type="entry name" value="HATPase_C_sf"/>
</dbReference>
<dbReference type="PRINTS" id="PR00344">
    <property type="entry name" value="BCTRLSENSOR"/>
</dbReference>
<evidence type="ECO:0000259" key="11">
    <source>
        <dbReference type="PROSITE" id="PS50894"/>
    </source>
</evidence>